<evidence type="ECO:0000256" key="1">
    <source>
        <dbReference type="PROSITE-ProRule" id="PRU00339"/>
    </source>
</evidence>
<feature type="region of interest" description="Disordered" evidence="2">
    <location>
        <begin position="1"/>
        <end position="54"/>
    </location>
</feature>
<dbReference type="InterPro" id="IPR053137">
    <property type="entry name" value="NLR-like"/>
</dbReference>
<evidence type="ECO:0000256" key="2">
    <source>
        <dbReference type="SAM" id="MobiDB-lite"/>
    </source>
</evidence>
<sequence length="685" mass="73855">MPSARPLRLGCALPTRRRPAPAASPPLSTPPPPAAASPPAPPPPPPTPEQAAESTSLALSLLEELRASPARPPLPVLPHAARVSSGRRGLSLALLRALRAFYAAEGALAKPMSAIRLEEGCGSSVCALTLPTGLSLAESLLLLAEARGVSASGLVGSASSFFSYSWTGTSLADLLAAVERTLAPLEAADGAARYVWVDIFCASQNLLAGVYASAAAREEADAAAHAAVREDVDHVFTDAIEAARELLFYCSPLTAEWDAPAHPYLLPERGVPPPQWTRRAPSAITRAWCIFELATALARRCALHVVLSPADVDGLEALLLERFEELAGLLAGVNARDAQVSQADDREYILQQVARYEGGLGAITASVCDALRGWLAEEGRAAVARLSAEERGTSALPAKLGLMLLEQGKLEEAEPLLREAAEARRAALGDRHEETLSSINNLAGLLLEQGRREEAEGLYREALQARRETLGDRHESTLTTMSNLGSLLNDQGRLEEAAGLYREALEARRETLGDRHADTLTSINNLGSLLHDQGERKEAAALYREALEARRETLGERHPHTLTSINNLAGLLQEEGRLDEADALYREALEARRETLGDRHPATVTLINNLGMLRQAQGRLDEAEALYREALAVWRETLGDEHPHTLIGLNNLAGLFEAQGRFDPPAPPRSIARRWGQAVRRWVRR</sequence>
<dbReference type="PANTHER" id="PTHR46082">
    <property type="entry name" value="ATP/GTP-BINDING PROTEIN-RELATED"/>
    <property type="match status" value="1"/>
</dbReference>
<comment type="caution">
    <text evidence="3">The sequence shown here is derived from an EMBL/GenBank/DDBJ whole genome shotgun (WGS) entry which is preliminary data.</text>
</comment>
<evidence type="ECO:0008006" key="5">
    <source>
        <dbReference type="Google" id="ProtNLM"/>
    </source>
</evidence>
<dbReference type="SUPFAM" id="SSF48452">
    <property type="entry name" value="TPR-like"/>
    <property type="match status" value="1"/>
</dbReference>
<dbReference type="AlphaFoldDB" id="A0AB34IN90"/>
<reference evidence="3 4" key="1">
    <citation type="journal article" date="2024" name="Science">
        <title>Giant polyketide synthase enzymes in the biosynthesis of giant marine polyether toxins.</title>
        <authorList>
            <person name="Fallon T.R."/>
            <person name="Shende V.V."/>
            <person name="Wierzbicki I.H."/>
            <person name="Pendleton A.L."/>
            <person name="Watervoot N.F."/>
            <person name="Auber R.P."/>
            <person name="Gonzalez D.J."/>
            <person name="Wisecaver J.H."/>
            <person name="Moore B.S."/>
        </authorList>
    </citation>
    <scope>NUCLEOTIDE SEQUENCE [LARGE SCALE GENOMIC DNA]</scope>
    <source>
        <strain evidence="3 4">12B1</strain>
    </source>
</reference>
<keyword evidence="1" id="KW-0802">TPR repeat</keyword>
<dbReference type="InterPro" id="IPR019734">
    <property type="entry name" value="TPR_rpt"/>
</dbReference>
<dbReference type="PROSITE" id="PS50005">
    <property type="entry name" value="TPR"/>
    <property type="match status" value="1"/>
</dbReference>
<dbReference type="Pfam" id="PF13424">
    <property type="entry name" value="TPR_12"/>
    <property type="match status" value="3"/>
</dbReference>
<dbReference type="InterPro" id="IPR011990">
    <property type="entry name" value="TPR-like_helical_dom_sf"/>
</dbReference>
<proteinExistence type="predicted"/>
<evidence type="ECO:0000313" key="3">
    <source>
        <dbReference type="EMBL" id="KAL1503881.1"/>
    </source>
</evidence>
<dbReference type="SMART" id="SM00028">
    <property type="entry name" value="TPR"/>
    <property type="match status" value="6"/>
</dbReference>
<dbReference type="EMBL" id="JBGBPQ010000021">
    <property type="protein sequence ID" value="KAL1503881.1"/>
    <property type="molecule type" value="Genomic_DNA"/>
</dbReference>
<evidence type="ECO:0000313" key="4">
    <source>
        <dbReference type="Proteomes" id="UP001515480"/>
    </source>
</evidence>
<gene>
    <name evidence="3" type="ORF">AB1Y20_012344</name>
</gene>
<feature type="repeat" description="TPR" evidence="1">
    <location>
        <begin position="478"/>
        <end position="511"/>
    </location>
</feature>
<accession>A0AB34IN90</accession>
<dbReference type="Proteomes" id="UP001515480">
    <property type="component" value="Unassembled WGS sequence"/>
</dbReference>
<keyword evidence="4" id="KW-1185">Reference proteome</keyword>
<feature type="compositionally biased region" description="Pro residues" evidence="2">
    <location>
        <begin position="22"/>
        <end position="48"/>
    </location>
</feature>
<dbReference type="PRINTS" id="PR00381">
    <property type="entry name" value="KINESINLIGHT"/>
</dbReference>
<organism evidence="3 4">
    <name type="scientific">Prymnesium parvum</name>
    <name type="common">Toxic golden alga</name>
    <dbReference type="NCBI Taxonomy" id="97485"/>
    <lineage>
        <taxon>Eukaryota</taxon>
        <taxon>Haptista</taxon>
        <taxon>Haptophyta</taxon>
        <taxon>Prymnesiophyceae</taxon>
        <taxon>Prymnesiales</taxon>
        <taxon>Prymnesiaceae</taxon>
        <taxon>Prymnesium</taxon>
    </lineage>
</organism>
<protein>
    <recommendedName>
        <fullName evidence="5">Kinesin light chain</fullName>
    </recommendedName>
</protein>
<dbReference type="Gene3D" id="1.25.40.10">
    <property type="entry name" value="Tetratricopeptide repeat domain"/>
    <property type="match status" value="2"/>
</dbReference>
<dbReference type="PANTHER" id="PTHR46082:SF6">
    <property type="entry name" value="AAA+ ATPASE DOMAIN-CONTAINING PROTEIN-RELATED"/>
    <property type="match status" value="1"/>
</dbReference>
<name>A0AB34IN90_PRYPA</name>